<evidence type="ECO:0000313" key="9">
    <source>
        <dbReference type="Proteomes" id="UP001158045"/>
    </source>
</evidence>
<dbReference type="InterPro" id="IPR045121">
    <property type="entry name" value="CoAse"/>
</dbReference>
<gene>
    <name evidence="8" type="ORF">QE109_05620</name>
</gene>
<accession>A0ABT6NB20</accession>
<dbReference type="PANTHER" id="PTHR12992">
    <property type="entry name" value="NUDIX HYDROLASE"/>
    <property type="match status" value="1"/>
</dbReference>
<dbReference type="Proteomes" id="UP001158045">
    <property type="component" value="Unassembled WGS sequence"/>
</dbReference>
<evidence type="ECO:0000256" key="1">
    <source>
        <dbReference type="ARBA" id="ARBA00001936"/>
    </source>
</evidence>
<evidence type="ECO:0000259" key="7">
    <source>
        <dbReference type="PROSITE" id="PS51462"/>
    </source>
</evidence>
<dbReference type="CDD" id="cd03426">
    <property type="entry name" value="NUDIX_CoAse_Nudt7"/>
    <property type="match status" value="1"/>
</dbReference>
<comment type="cofactor">
    <cofactor evidence="2">
        <name>Mg(2+)</name>
        <dbReference type="ChEBI" id="CHEBI:18420"/>
    </cofactor>
</comment>
<keyword evidence="9" id="KW-1185">Reference proteome</keyword>
<dbReference type="Pfam" id="PF00293">
    <property type="entry name" value="NUDIX"/>
    <property type="match status" value="1"/>
</dbReference>
<evidence type="ECO:0000256" key="2">
    <source>
        <dbReference type="ARBA" id="ARBA00001946"/>
    </source>
</evidence>
<dbReference type="GO" id="GO:0035539">
    <property type="term" value="F:8-oxo-7,8-dihydrodeoxyguanosine triphosphate pyrophosphatase activity"/>
    <property type="evidence" value="ECO:0007669"/>
    <property type="project" value="UniProtKB-EC"/>
</dbReference>
<dbReference type="InterPro" id="IPR020084">
    <property type="entry name" value="NUDIX_hydrolase_CS"/>
</dbReference>
<comment type="cofactor">
    <cofactor evidence="1">
        <name>Mn(2+)</name>
        <dbReference type="ChEBI" id="CHEBI:29035"/>
    </cofactor>
</comment>
<dbReference type="InterPro" id="IPR015797">
    <property type="entry name" value="NUDIX_hydrolase-like_dom_sf"/>
</dbReference>
<dbReference type="EC" id="3.6.1.55" evidence="8"/>
<protein>
    <submittedName>
        <fullName evidence="8">CoA pyrophosphatase</fullName>
        <ecNumber evidence="8">3.6.1.55</ecNumber>
    </submittedName>
</protein>
<keyword evidence="6" id="KW-0464">Manganese</keyword>
<evidence type="ECO:0000256" key="3">
    <source>
        <dbReference type="ARBA" id="ARBA00022723"/>
    </source>
</evidence>
<reference evidence="8 9" key="1">
    <citation type="submission" date="2023-04" db="EMBL/GenBank/DDBJ databases">
        <title>Fusibacter bizertensis strain WBS, isolated from littoral bottom sediments of the Arctic seas - biochemical and genomic analysis.</title>
        <authorList>
            <person name="Brioukhanov A.L."/>
        </authorList>
    </citation>
    <scope>NUCLEOTIDE SEQUENCE [LARGE SCALE GENOMIC DNA]</scope>
    <source>
        <strain evidence="8 9">WBS</strain>
    </source>
</reference>
<keyword evidence="3" id="KW-0479">Metal-binding</keyword>
<dbReference type="RefSeq" id="WP_281093434.1">
    <property type="nucleotide sequence ID" value="NZ_JARYZI010000003.1"/>
</dbReference>
<name>A0ABT6NB20_9FIRM</name>
<evidence type="ECO:0000256" key="5">
    <source>
        <dbReference type="ARBA" id="ARBA00022842"/>
    </source>
</evidence>
<dbReference type="PROSITE" id="PS00893">
    <property type="entry name" value="NUDIX_BOX"/>
    <property type="match status" value="1"/>
</dbReference>
<feature type="domain" description="Nudix hydrolase" evidence="7">
    <location>
        <begin position="20"/>
        <end position="157"/>
    </location>
</feature>
<proteinExistence type="predicted"/>
<dbReference type="EMBL" id="JARYZI010000003">
    <property type="protein sequence ID" value="MDH8677614.1"/>
    <property type="molecule type" value="Genomic_DNA"/>
</dbReference>
<dbReference type="Gene3D" id="3.90.79.10">
    <property type="entry name" value="Nucleoside Triphosphate Pyrophosphohydrolase"/>
    <property type="match status" value="1"/>
</dbReference>
<evidence type="ECO:0000256" key="6">
    <source>
        <dbReference type="ARBA" id="ARBA00023211"/>
    </source>
</evidence>
<keyword evidence="5" id="KW-0460">Magnesium</keyword>
<organism evidence="8 9">
    <name type="scientific">Fusibacter bizertensis</name>
    <dbReference type="NCBI Taxonomy" id="1488331"/>
    <lineage>
        <taxon>Bacteria</taxon>
        <taxon>Bacillati</taxon>
        <taxon>Bacillota</taxon>
        <taxon>Clostridia</taxon>
        <taxon>Eubacteriales</taxon>
        <taxon>Eubacteriales Family XII. Incertae Sedis</taxon>
        <taxon>Fusibacter</taxon>
    </lineage>
</organism>
<dbReference type="InterPro" id="IPR000086">
    <property type="entry name" value="NUDIX_hydrolase_dom"/>
</dbReference>
<evidence type="ECO:0000313" key="8">
    <source>
        <dbReference type="EMBL" id="MDH8677614.1"/>
    </source>
</evidence>
<dbReference type="PANTHER" id="PTHR12992:SF11">
    <property type="entry name" value="MITOCHONDRIAL COENZYME A DIPHOSPHATASE NUDT8"/>
    <property type="match status" value="1"/>
</dbReference>
<comment type="caution">
    <text evidence="8">The sequence shown here is derived from an EMBL/GenBank/DDBJ whole genome shotgun (WGS) entry which is preliminary data.</text>
</comment>
<dbReference type="PROSITE" id="PS51462">
    <property type="entry name" value="NUDIX"/>
    <property type="match status" value="1"/>
</dbReference>
<sequence>MIDTLIDLIQGHKPNTSGVRRQSSVLIPLILRDGCWHLLFEKRALTLKSQPGEICFPGGSIEEIEHSREAAIRETCEELGILDSDIQLIGQIDSILTSFDMIIHCFVGIIKYDFDKIPFSKDEVDHIFTVPVQYFVKHQPTTYIIDSKFKLSDDFPYQSIPEGKNYNFKTMKYPVVFYDYEDYTIWGLTARMTEQFINMLEQSHIDAFICDQP</sequence>
<evidence type="ECO:0000256" key="4">
    <source>
        <dbReference type="ARBA" id="ARBA00022801"/>
    </source>
</evidence>
<keyword evidence="4 8" id="KW-0378">Hydrolase</keyword>
<dbReference type="SUPFAM" id="SSF55811">
    <property type="entry name" value="Nudix"/>
    <property type="match status" value="1"/>
</dbReference>